<accession>A0AAX6I9I4</accession>
<comment type="caution">
    <text evidence="2">The sequence shown here is derived from an EMBL/GenBank/DDBJ whole genome shotgun (WGS) entry which is preliminary data.</text>
</comment>
<keyword evidence="3" id="KW-1185">Reference proteome</keyword>
<evidence type="ECO:0000313" key="1">
    <source>
        <dbReference type="EMBL" id="KAJ6849660.1"/>
    </source>
</evidence>
<gene>
    <name evidence="1" type="ORF">M6B38_268100</name>
    <name evidence="2" type="ORF">M6B38_268105</name>
</gene>
<dbReference type="EMBL" id="JANAVB010003400">
    <property type="protein sequence ID" value="KAJ6849660.1"/>
    <property type="molecule type" value="Genomic_DNA"/>
</dbReference>
<dbReference type="AlphaFoldDB" id="A0AAX6I9I4"/>
<proteinExistence type="predicted"/>
<organism evidence="2 3">
    <name type="scientific">Iris pallida</name>
    <name type="common">Sweet iris</name>
    <dbReference type="NCBI Taxonomy" id="29817"/>
    <lineage>
        <taxon>Eukaryota</taxon>
        <taxon>Viridiplantae</taxon>
        <taxon>Streptophyta</taxon>
        <taxon>Embryophyta</taxon>
        <taxon>Tracheophyta</taxon>
        <taxon>Spermatophyta</taxon>
        <taxon>Magnoliopsida</taxon>
        <taxon>Liliopsida</taxon>
        <taxon>Asparagales</taxon>
        <taxon>Iridaceae</taxon>
        <taxon>Iridoideae</taxon>
        <taxon>Irideae</taxon>
        <taxon>Iris</taxon>
    </lineage>
</organism>
<dbReference type="EMBL" id="JANAVB010003400">
    <property type="protein sequence ID" value="KAJ6849661.1"/>
    <property type="molecule type" value="Genomic_DNA"/>
</dbReference>
<sequence length="66" mass="7734">MASLNRQPFAYLEQHITSVMEIWSKPHARSRSITFSSSPSATWSFFILIPLYFPNLHQDCPCFFDH</sequence>
<reference evidence="2" key="1">
    <citation type="journal article" date="2023" name="GigaByte">
        <title>Genome assembly of the bearded iris, Iris pallida Lam.</title>
        <authorList>
            <person name="Bruccoleri R.E."/>
            <person name="Oakeley E.J."/>
            <person name="Faust A.M.E."/>
            <person name="Altorfer M."/>
            <person name="Dessus-Babus S."/>
            <person name="Burckhardt D."/>
            <person name="Oertli M."/>
            <person name="Naumann U."/>
            <person name="Petersen F."/>
            <person name="Wong J."/>
        </authorList>
    </citation>
    <scope>NUCLEOTIDE SEQUENCE</scope>
    <source>
        <strain evidence="2">GSM-AAB239-AS_SAM_17_03QT</strain>
    </source>
</reference>
<evidence type="ECO:0000313" key="2">
    <source>
        <dbReference type="EMBL" id="KAJ6849661.1"/>
    </source>
</evidence>
<name>A0AAX6I9I4_IRIPA</name>
<dbReference type="Proteomes" id="UP001140949">
    <property type="component" value="Unassembled WGS sequence"/>
</dbReference>
<evidence type="ECO:0000313" key="3">
    <source>
        <dbReference type="Proteomes" id="UP001140949"/>
    </source>
</evidence>
<reference evidence="2" key="2">
    <citation type="submission" date="2023-04" db="EMBL/GenBank/DDBJ databases">
        <authorList>
            <person name="Bruccoleri R.E."/>
            <person name="Oakeley E.J."/>
            <person name="Faust A.-M."/>
            <person name="Dessus-Babus S."/>
            <person name="Altorfer M."/>
            <person name="Burckhardt D."/>
            <person name="Oertli M."/>
            <person name="Naumann U."/>
            <person name="Petersen F."/>
            <person name="Wong J."/>
        </authorList>
    </citation>
    <scope>NUCLEOTIDE SEQUENCE</scope>
    <source>
        <strain evidence="2">GSM-AAB239-AS_SAM_17_03QT</strain>
        <tissue evidence="2">Leaf</tissue>
    </source>
</reference>
<protein>
    <submittedName>
        <fullName evidence="2">Uncharacterized protein</fullName>
    </submittedName>
</protein>